<dbReference type="Proteomes" id="UP000612456">
    <property type="component" value="Unassembled WGS sequence"/>
</dbReference>
<gene>
    <name evidence="13" type="ORF">GCM10010911_49910</name>
</gene>
<dbReference type="Pfam" id="PF00578">
    <property type="entry name" value="AhpC-TSA"/>
    <property type="match status" value="1"/>
</dbReference>
<evidence type="ECO:0000256" key="7">
    <source>
        <dbReference type="ARBA" id="ARBA00023284"/>
    </source>
</evidence>
<dbReference type="CDD" id="cd02970">
    <property type="entry name" value="PRX_like2"/>
    <property type="match status" value="1"/>
</dbReference>
<sequence length="215" mass="24414">MSEYINQKFEAQEEEFRSHLPAEYQILQKSIEYLQRSGIAGGLQVGDIAPDFTLMDALGREINLTEEIAKGPVILIFYRGGWCPFCNLQLRAFQEVLPQFQELGASLIAVSPQSPDNTLSQQEKEELSFLVTSDTDGCVASQYHVLYEVSGSLKGMYEKLEINLAEYNATDRWFLPVSATYVIDSNAMIRYAHVDPNFMRMLEPEKILQVLRTLS</sequence>
<dbReference type="PROSITE" id="PS51352">
    <property type="entry name" value="THIOREDOXIN_2"/>
    <property type="match status" value="1"/>
</dbReference>
<keyword evidence="5" id="KW-0560">Oxidoreductase</keyword>
<comment type="function">
    <text evidence="1">Thiol-specific peroxidase that catalyzes the reduction of hydrogen peroxide and organic hydroperoxides to water and alcohols, respectively. Plays a role in cell protection against oxidative stress by detoxifying peroxides and as sensor of hydrogen peroxide-mediated signaling events.</text>
</comment>
<evidence type="ECO:0000256" key="10">
    <source>
        <dbReference type="ARBA" id="ARBA00041373"/>
    </source>
</evidence>
<evidence type="ECO:0000256" key="8">
    <source>
        <dbReference type="ARBA" id="ARBA00032824"/>
    </source>
</evidence>
<dbReference type="InterPro" id="IPR013766">
    <property type="entry name" value="Thioredoxin_domain"/>
</dbReference>
<dbReference type="InterPro" id="IPR000866">
    <property type="entry name" value="AhpC/TSA"/>
</dbReference>
<reference evidence="13" key="1">
    <citation type="journal article" date="2014" name="Int. J. Syst. Evol. Microbiol.">
        <title>Complete genome sequence of Corynebacterium casei LMG S-19264T (=DSM 44701T), isolated from a smear-ripened cheese.</title>
        <authorList>
            <consortium name="US DOE Joint Genome Institute (JGI-PGF)"/>
            <person name="Walter F."/>
            <person name="Albersmeier A."/>
            <person name="Kalinowski J."/>
            <person name="Ruckert C."/>
        </authorList>
    </citation>
    <scope>NUCLEOTIDE SEQUENCE</scope>
    <source>
        <strain evidence="13">CGMCC 1.15178</strain>
    </source>
</reference>
<keyword evidence="6" id="KW-1015">Disulfide bond</keyword>
<keyword evidence="7" id="KW-0676">Redox-active center</keyword>
<evidence type="ECO:0000256" key="1">
    <source>
        <dbReference type="ARBA" id="ARBA00003330"/>
    </source>
</evidence>
<dbReference type="PANTHER" id="PTHR42801">
    <property type="entry name" value="THIOREDOXIN-DEPENDENT PEROXIDE REDUCTASE"/>
    <property type="match status" value="1"/>
</dbReference>
<evidence type="ECO:0000256" key="3">
    <source>
        <dbReference type="ARBA" id="ARBA00022559"/>
    </source>
</evidence>
<reference evidence="13" key="2">
    <citation type="submission" date="2020-09" db="EMBL/GenBank/DDBJ databases">
        <authorList>
            <person name="Sun Q."/>
            <person name="Zhou Y."/>
        </authorList>
    </citation>
    <scope>NUCLEOTIDE SEQUENCE</scope>
    <source>
        <strain evidence="13">CGMCC 1.15178</strain>
    </source>
</reference>
<evidence type="ECO:0000256" key="9">
    <source>
        <dbReference type="ARBA" id="ARBA00038489"/>
    </source>
</evidence>
<dbReference type="GO" id="GO:0008379">
    <property type="term" value="F:thioredoxin peroxidase activity"/>
    <property type="evidence" value="ECO:0007669"/>
    <property type="project" value="TreeGrafter"/>
</dbReference>
<dbReference type="SUPFAM" id="SSF52833">
    <property type="entry name" value="Thioredoxin-like"/>
    <property type="match status" value="1"/>
</dbReference>
<keyword evidence="4" id="KW-0049">Antioxidant</keyword>
<keyword evidence="14" id="KW-1185">Reference proteome</keyword>
<evidence type="ECO:0000259" key="12">
    <source>
        <dbReference type="PROSITE" id="PS51352"/>
    </source>
</evidence>
<dbReference type="PANTHER" id="PTHR42801:SF7">
    <property type="entry name" value="SLL1159 PROTEIN"/>
    <property type="match status" value="1"/>
</dbReference>
<evidence type="ECO:0000256" key="4">
    <source>
        <dbReference type="ARBA" id="ARBA00022862"/>
    </source>
</evidence>
<evidence type="ECO:0000313" key="14">
    <source>
        <dbReference type="Proteomes" id="UP000612456"/>
    </source>
</evidence>
<comment type="caution">
    <text evidence="13">The sequence shown here is derived from an EMBL/GenBank/DDBJ whole genome shotgun (WGS) entry which is preliminary data.</text>
</comment>
<evidence type="ECO:0000256" key="6">
    <source>
        <dbReference type="ARBA" id="ARBA00023157"/>
    </source>
</evidence>
<name>A0A917DZJ3_9BACL</name>
<comment type="catalytic activity">
    <reaction evidence="11">
        <text>a hydroperoxide + [thioredoxin]-dithiol = an alcohol + [thioredoxin]-disulfide + H2O</text>
        <dbReference type="Rhea" id="RHEA:62620"/>
        <dbReference type="Rhea" id="RHEA-COMP:10698"/>
        <dbReference type="Rhea" id="RHEA-COMP:10700"/>
        <dbReference type="ChEBI" id="CHEBI:15377"/>
        <dbReference type="ChEBI" id="CHEBI:29950"/>
        <dbReference type="ChEBI" id="CHEBI:30879"/>
        <dbReference type="ChEBI" id="CHEBI:35924"/>
        <dbReference type="ChEBI" id="CHEBI:50058"/>
        <dbReference type="EC" id="1.11.1.24"/>
    </reaction>
</comment>
<protein>
    <recommendedName>
        <fullName evidence="2">thioredoxin-dependent peroxiredoxin</fullName>
        <ecNumber evidence="2">1.11.1.24</ecNumber>
    </recommendedName>
    <alternativeName>
        <fullName evidence="10">Bacterioferritin comigratory protein</fullName>
    </alternativeName>
    <alternativeName>
        <fullName evidence="8">Thioredoxin peroxidase</fullName>
    </alternativeName>
</protein>
<evidence type="ECO:0000313" key="13">
    <source>
        <dbReference type="EMBL" id="GGD85544.1"/>
    </source>
</evidence>
<dbReference type="InterPro" id="IPR036249">
    <property type="entry name" value="Thioredoxin-like_sf"/>
</dbReference>
<evidence type="ECO:0000256" key="5">
    <source>
        <dbReference type="ARBA" id="ARBA00023002"/>
    </source>
</evidence>
<dbReference type="EMBL" id="BMHP01000004">
    <property type="protein sequence ID" value="GGD85544.1"/>
    <property type="molecule type" value="Genomic_DNA"/>
</dbReference>
<dbReference type="AlphaFoldDB" id="A0A917DZJ3"/>
<organism evidence="13 14">
    <name type="scientific">Paenibacillus nasutitermitis</name>
    <dbReference type="NCBI Taxonomy" id="1652958"/>
    <lineage>
        <taxon>Bacteria</taxon>
        <taxon>Bacillati</taxon>
        <taxon>Bacillota</taxon>
        <taxon>Bacilli</taxon>
        <taxon>Bacillales</taxon>
        <taxon>Paenibacillaceae</taxon>
        <taxon>Paenibacillus</taxon>
    </lineage>
</organism>
<keyword evidence="3" id="KW-0575">Peroxidase</keyword>
<evidence type="ECO:0000256" key="11">
    <source>
        <dbReference type="ARBA" id="ARBA00049091"/>
    </source>
</evidence>
<dbReference type="GO" id="GO:0005737">
    <property type="term" value="C:cytoplasm"/>
    <property type="evidence" value="ECO:0007669"/>
    <property type="project" value="TreeGrafter"/>
</dbReference>
<proteinExistence type="inferred from homology"/>
<dbReference type="RefSeq" id="WP_188996190.1">
    <property type="nucleotide sequence ID" value="NZ_BMHP01000004.1"/>
</dbReference>
<dbReference type="GO" id="GO:0034599">
    <property type="term" value="P:cellular response to oxidative stress"/>
    <property type="evidence" value="ECO:0007669"/>
    <property type="project" value="TreeGrafter"/>
</dbReference>
<feature type="domain" description="Thioredoxin" evidence="12">
    <location>
        <begin position="43"/>
        <end position="215"/>
    </location>
</feature>
<comment type="similarity">
    <text evidence="9">Belongs to the peroxiredoxin family. BCP/PrxQ subfamily.</text>
</comment>
<dbReference type="InterPro" id="IPR050924">
    <property type="entry name" value="Peroxiredoxin_BCP/PrxQ"/>
</dbReference>
<dbReference type="EC" id="1.11.1.24" evidence="2"/>
<accession>A0A917DZJ3</accession>
<dbReference type="Gene3D" id="3.40.30.10">
    <property type="entry name" value="Glutaredoxin"/>
    <property type="match status" value="1"/>
</dbReference>
<dbReference type="GO" id="GO:0045454">
    <property type="term" value="P:cell redox homeostasis"/>
    <property type="evidence" value="ECO:0007669"/>
    <property type="project" value="TreeGrafter"/>
</dbReference>
<evidence type="ECO:0000256" key="2">
    <source>
        <dbReference type="ARBA" id="ARBA00013017"/>
    </source>
</evidence>